<proteinExistence type="predicted"/>
<reference evidence="2" key="1">
    <citation type="journal article" date="2016" name="Proc. Natl. Acad. Sci. U.S.A.">
        <title>Lipid metabolic changes in an early divergent fungus govern the establishment of a mutualistic symbiosis with endobacteria.</title>
        <authorList>
            <person name="Lastovetsky O.A."/>
            <person name="Gaspar M.L."/>
            <person name="Mondo S.J."/>
            <person name="LaButti K.M."/>
            <person name="Sandor L."/>
            <person name="Grigoriev I.V."/>
            <person name="Henry S.A."/>
            <person name="Pawlowska T.E."/>
        </authorList>
    </citation>
    <scope>NUCLEOTIDE SEQUENCE [LARGE SCALE GENOMIC DNA]</scope>
    <source>
        <strain evidence="2">ATCC 52814</strain>
    </source>
</reference>
<sequence>MSFQDQNKARFFLLRSDVSNAAQLPYISSAQEERISKELIPLAAAILVANEQMPSNKRNNNNNSNDTDSLKSFSSWLCFDEEEEKKKDNNEPVSYQDKKE</sequence>
<dbReference type="EMBL" id="KV921912">
    <property type="protein sequence ID" value="ORE06973.1"/>
    <property type="molecule type" value="Genomic_DNA"/>
</dbReference>
<evidence type="ECO:0000256" key="1">
    <source>
        <dbReference type="SAM" id="MobiDB-lite"/>
    </source>
</evidence>
<feature type="region of interest" description="Disordered" evidence="1">
    <location>
        <begin position="81"/>
        <end position="100"/>
    </location>
</feature>
<organism evidence="2">
    <name type="scientific">Rhizopus microsporus var. microsporus</name>
    <dbReference type="NCBI Taxonomy" id="86635"/>
    <lineage>
        <taxon>Eukaryota</taxon>
        <taxon>Fungi</taxon>
        <taxon>Fungi incertae sedis</taxon>
        <taxon>Mucoromycota</taxon>
        <taxon>Mucoromycotina</taxon>
        <taxon>Mucoromycetes</taxon>
        <taxon>Mucorales</taxon>
        <taxon>Mucorineae</taxon>
        <taxon>Rhizopodaceae</taxon>
        <taxon>Rhizopus</taxon>
    </lineage>
</organism>
<accession>A0A1X0R4L3</accession>
<name>A0A1X0R4L3_RHIZD</name>
<gene>
    <name evidence="2" type="ORF">BCV72DRAFT_305015</name>
</gene>
<dbReference type="VEuPathDB" id="FungiDB:BCV72DRAFT_305015"/>
<dbReference type="Proteomes" id="UP000242414">
    <property type="component" value="Unassembled WGS sequence"/>
</dbReference>
<dbReference type="OrthoDB" id="10567836at2759"/>
<feature type="compositionally biased region" description="Basic and acidic residues" evidence="1">
    <location>
        <begin position="84"/>
        <end position="100"/>
    </location>
</feature>
<evidence type="ECO:0000313" key="2">
    <source>
        <dbReference type="EMBL" id="ORE06973.1"/>
    </source>
</evidence>
<dbReference type="AlphaFoldDB" id="A0A1X0R4L3"/>
<protein>
    <submittedName>
        <fullName evidence="2">Uncharacterized protein</fullName>
    </submittedName>
</protein>